<dbReference type="Proteomes" id="UP001226091">
    <property type="component" value="Chromosome"/>
</dbReference>
<organism evidence="1 2">
    <name type="scientific">Metabacillus hrfriensis</name>
    <dbReference type="NCBI Taxonomy" id="3048891"/>
    <lineage>
        <taxon>Bacteria</taxon>
        <taxon>Bacillati</taxon>
        <taxon>Bacillota</taxon>
        <taxon>Bacilli</taxon>
        <taxon>Bacillales</taxon>
        <taxon>Bacillaceae</taxon>
        <taxon>Metabacillus</taxon>
    </lineage>
</organism>
<evidence type="ECO:0000313" key="2">
    <source>
        <dbReference type="Proteomes" id="UP001226091"/>
    </source>
</evidence>
<dbReference type="EMBL" id="CP126116">
    <property type="protein sequence ID" value="WHZ60087.1"/>
    <property type="molecule type" value="Genomic_DNA"/>
</dbReference>
<sequence>MKDIFSYNADINKTAYLNWRTKGHDHIRNMIVLADGFMSSAILLTKLVLQDNRDKTADVVIYPILFNANHGIEVYLKAISWSLNNLLHNKGKPFSTHHNLMDLFANVKSLVNQYENNTEKLKTFNSWIEPLEEYLKELYSKIEKVSDQGKRVYNIDFSRYTLDIKNEPQFYITELNNVVVDLENFIVVFQKIHQNLDNFAEHYLELTEWELENNEH</sequence>
<reference evidence="2" key="1">
    <citation type="journal article" date="2025" name="Aquaculture">
        <title>Assessment of the bioflocculant production and safety properties of Metabacillus hrfriensis sp. nov. based on phenotypic and whole-genome sequencing analysis.</title>
        <authorList>
            <person name="Zhang R."/>
            <person name="Zhao Z."/>
            <person name="Luo L."/>
            <person name="Wang S."/>
            <person name="Guo K."/>
            <person name="Xu W."/>
        </authorList>
    </citation>
    <scope>NUCLEOTIDE SEQUENCE [LARGE SCALE GENOMIC DNA]</scope>
    <source>
        <strain evidence="2">CT-WN-B3</strain>
    </source>
</reference>
<proteinExistence type="predicted"/>
<keyword evidence="2" id="KW-1185">Reference proteome</keyword>
<gene>
    <name evidence="1" type="ORF">QLQ22_12460</name>
</gene>
<accession>A0ACD4RI72</accession>
<protein>
    <submittedName>
        <fullName evidence="1">Uncharacterized protein</fullName>
    </submittedName>
</protein>
<name>A0ACD4RI72_9BACI</name>
<evidence type="ECO:0000313" key="1">
    <source>
        <dbReference type="EMBL" id="WHZ60087.1"/>
    </source>
</evidence>